<evidence type="ECO:0000313" key="2">
    <source>
        <dbReference type="EMBL" id="CAB4541662.1"/>
    </source>
</evidence>
<evidence type="ECO:0000256" key="1">
    <source>
        <dbReference type="SAM" id="MobiDB-lite"/>
    </source>
</evidence>
<proteinExistence type="predicted"/>
<protein>
    <submittedName>
        <fullName evidence="2">Unannotated protein</fullName>
    </submittedName>
</protein>
<reference evidence="2" key="1">
    <citation type="submission" date="2020-05" db="EMBL/GenBank/DDBJ databases">
        <authorList>
            <person name="Chiriac C."/>
            <person name="Salcher M."/>
            <person name="Ghai R."/>
            <person name="Kavagutti S V."/>
        </authorList>
    </citation>
    <scope>NUCLEOTIDE SEQUENCE</scope>
</reference>
<dbReference type="EMBL" id="CAEZSJ010000092">
    <property type="protein sequence ID" value="CAB4541662.1"/>
    <property type="molecule type" value="Genomic_DNA"/>
</dbReference>
<sequence>MASDITSILKNYLAAMEKNEANVAELSRNLRLWVVENGEIVKGKIVNQIDESASRMGFVKVSDLEKLLERISELESRLPTEKVRVVKSKSNKDSTKSSAKNSEKSKKKTAAKKKEKI</sequence>
<name>A0A6J6BRP2_9ZZZZ</name>
<accession>A0A6J6BRP2</accession>
<gene>
    <name evidence="2" type="ORF">UFOPK1425_00590</name>
</gene>
<feature type="region of interest" description="Disordered" evidence="1">
    <location>
        <begin position="82"/>
        <end position="117"/>
    </location>
</feature>
<feature type="compositionally biased region" description="Basic residues" evidence="1">
    <location>
        <begin position="105"/>
        <end position="117"/>
    </location>
</feature>
<organism evidence="2">
    <name type="scientific">freshwater metagenome</name>
    <dbReference type="NCBI Taxonomy" id="449393"/>
    <lineage>
        <taxon>unclassified sequences</taxon>
        <taxon>metagenomes</taxon>
        <taxon>ecological metagenomes</taxon>
    </lineage>
</organism>
<feature type="compositionally biased region" description="Basic and acidic residues" evidence="1">
    <location>
        <begin position="82"/>
        <end position="95"/>
    </location>
</feature>
<dbReference type="AlphaFoldDB" id="A0A6J6BRP2"/>